<accession>A0A926VDT3</accession>
<evidence type="ECO:0000313" key="2">
    <source>
        <dbReference type="Proteomes" id="UP000641646"/>
    </source>
</evidence>
<dbReference type="AlphaFoldDB" id="A0A926VDT3"/>
<sequence>MLFDNNQGESTYEVNVLSPAAQLPLIFEISGYQFGAFYLDRFAAIEYEQFYQYLAERGAHKFVRDYRDNLRQAQLINLIDELDFLDECYQNQIDLTNETDNYFTSLLAKYGRA</sequence>
<proteinExistence type="predicted"/>
<gene>
    <name evidence="1" type="ORF">H6G03_12430</name>
</gene>
<dbReference type="Proteomes" id="UP000641646">
    <property type="component" value="Unassembled WGS sequence"/>
</dbReference>
<dbReference type="EMBL" id="JACJPW010000027">
    <property type="protein sequence ID" value="MBD2181900.1"/>
    <property type="molecule type" value="Genomic_DNA"/>
</dbReference>
<organism evidence="1 2">
    <name type="scientific">Aerosakkonema funiforme FACHB-1375</name>
    <dbReference type="NCBI Taxonomy" id="2949571"/>
    <lineage>
        <taxon>Bacteria</taxon>
        <taxon>Bacillati</taxon>
        <taxon>Cyanobacteriota</taxon>
        <taxon>Cyanophyceae</taxon>
        <taxon>Oscillatoriophycideae</taxon>
        <taxon>Aerosakkonematales</taxon>
        <taxon>Aerosakkonemataceae</taxon>
        <taxon>Aerosakkonema</taxon>
    </lineage>
</organism>
<reference evidence="1" key="1">
    <citation type="journal article" date="2015" name="ISME J.">
        <title>Draft Genome Sequence of Streptomyces incarnatus NRRL8089, which Produces the Nucleoside Antibiotic Sinefungin.</title>
        <authorList>
            <person name="Oshima K."/>
            <person name="Hattori M."/>
            <person name="Shimizu H."/>
            <person name="Fukuda K."/>
            <person name="Nemoto M."/>
            <person name="Inagaki K."/>
            <person name="Tamura T."/>
        </authorList>
    </citation>
    <scope>NUCLEOTIDE SEQUENCE</scope>
    <source>
        <strain evidence="1">FACHB-1375</strain>
    </source>
</reference>
<reference evidence="1" key="2">
    <citation type="submission" date="2020-08" db="EMBL/GenBank/DDBJ databases">
        <authorList>
            <person name="Chen M."/>
            <person name="Teng W."/>
            <person name="Zhao L."/>
            <person name="Hu C."/>
            <person name="Zhou Y."/>
            <person name="Han B."/>
            <person name="Song L."/>
            <person name="Shu W."/>
        </authorList>
    </citation>
    <scope>NUCLEOTIDE SEQUENCE</scope>
    <source>
        <strain evidence="1">FACHB-1375</strain>
    </source>
</reference>
<evidence type="ECO:0000313" key="1">
    <source>
        <dbReference type="EMBL" id="MBD2181900.1"/>
    </source>
</evidence>
<protein>
    <submittedName>
        <fullName evidence="1">Uncharacterized protein</fullName>
    </submittedName>
</protein>
<keyword evidence="2" id="KW-1185">Reference proteome</keyword>
<name>A0A926VDT3_9CYAN</name>
<comment type="caution">
    <text evidence="1">The sequence shown here is derived from an EMBL/GenBank/DDBJ whole genome shotgun (WGS) entry which is preliminary data.</text>
</comment>